<reference evidence="2" key="1">
    <citation type="journal article" date="2019" name="Int. J. Syst. Evol. Microbiol.">
        <title>The Global Catalogue of Microorganisms (GCM) 10K type strain sequencing project: providing services to taxonomists for standard genome sequencing and annotation.</title>
        <authorList>
            <consortium name="The Broad Institute Genomics Platform"/>
            <consortium name="The Broad Institute Genome Sequencing Center for Infectious Disease"/>
            <person name="Wu L."/>
            <person name="Ma J."/>
        </authorList>
    </citation>
    <scope>NUCLEOTIDE SEQUENCE [LARGE SCALE GENOMIC DNA]</scope>
    <source>
        <strain evidence="2">JCM 30331</strain>
    </source>
</reference>
<name>A0ABQ2F616_9DEIO</name>
<accession>A0ABQ2F616</accession>
<gene>
    <name evidence="1" type="ORF">GCM10008955_41590</name>
</gene>
<dbReference type="EMBL" id="BMPP01000040">
    <property type="protein sequence ID" value="GGK43526.1"/>
    <property type="molecule type" value="Genomic_DNA"/>
</dbReference>
<dbReference type="Proteomes" id="UP000647587">
    <property type="component" value="Unassembled WGS sequence"/>
</dbReference>
<proteinExistence type="predicted"/>
<evidence type="ECO:0000313" key="2">
    <source>
        <dbReference type="Proteomes" id="UP000647587"/>
    </source>
</evidence>
<sequence length="104" mass="11687">MVEVNRATSGRAEGLLGSSPGVLSLWGWFAVVLHGKADARLHHTTRVLPQWIYLAGLLRVSGVRRAVVRDCNTRVLRTDILHEVYGRWRRAGVCDHLMTELEAE</sequence>
<organism evidence="1 2">
    <name type="scientific">Deinococcus malanensis</name>
    <dbReference type="NCBI Taxonomy" id="1706855"/>
    <lineage>
        <taxon>Bacteria</taxon>
        <taxon>Thermotogati</taxon>
        <taxon>Deinococcota</taxon>
        <taxon>Deinococci</taxon>
        <taxon>Deinococcales</taxon>
        <taxon>Deinococcaceae</taxon>
        <taxon>Deinococcus</taxon>
    </lineage>
</organism>
<evidence type="ECO:0000313" key="1">
    <source>
        <dbReference type="EMBL" id="GGK43526.1"/>
    </source>
</evidence>
<keyword evidence="2" id="KW-1185">Reference proteome</keyword>
<comment type="caution">
    <text evidence="1">The sequence shown here is derived from an EMBL/GenBank/DDBJ whole genome shotgun (WGS) entry which is preliminary data.</text>
</comment>
<protein>
    <submittedName>
        <fullName evidence="1">Uncharacterized protein</fullName>
    </submittedName>
</protein>